<dbReference type="CDD" id="cd00075">
    <property type="entry name" value="HATPase"/>
    <property type="match status" value="1"/>
</dbReference>
<dbReference type="Pfam" id="PF13426">
    <property type="entry name" value="PAS_9"/>
    <property type="match status" value="1"/>
</dbReference>
<proteinExistence type="predicted"/>
<evidence type="ECO:0000256" key="1">
    <source>
        <dbReference type="ARBA" id="ARBA00000085"/>
    </source>
</evidence>
<dbReference type="InterPro" id="IPR003661">
    <property type="entry name" value="HisK_dim/P_dom"/>
</dbReference>
<dbReference type="InterPro" id="IPR005467">
    <property type="entry name" value="His_kinase_dom"/>
</dbReference>
<dbReference type="PROSITE" id="PS50109">
    <property type="entry name" value="HIS_KIN"/>
    <property type="match status" value="1"/>
</dbReference>
<dbReference type="SMART" id="SM00086">
    <property type="entry name" value="PAC"/>
    <property type="match status" value="4"/>
</dbReference>
<evidence type="ECO:0000313" key="10">
    <source>
        <dbReference type="EMBL" id="TKK71708.1"/>
    </source>
</evidence>
<evidence type="ECO:0000256" key="4">
    <source>
        <dbReference type="ARBA" id="ARBA00022679"/>
    </source>
</evidence>
<dbReference type="Pfam" id="PF02518">
    <property type="entry name" value="HATPase_c"/>
    <property type="match status" value="1"/>
</dbReference>
<comment type="caution">
    <text evidence="10">The sequence shown here is derived from an EMBL/GenBank/DDBJ whole genome shotgun (WGS) entry which is preliminary data.</text>
</comment>
<reference evidence="10 11" key="1">
    <citation type="submission" date="2019-05" db="EMBL/GenBank/DDBJ databases">
        <title>Panacibacter sp. strain 17mud1-8 Genome sequencing and assembly.</title>
        <authorList>
            <person name="Chhetri G."/>
        </authorList>
    </citation>
    <scope>NUCLEOTIDE SEQUENCE [LARGE SCALE GENOMIC DNA]</scope>
    <source>
        <strain evidence="10 11">17mud1-8</strain>
    </source>
</reference>
<dbReference type="InterPro" id="IPR000700">
    <property type="entry name" value="PAS-assoc_C"/>
</dbReference>
<feature type="domain" description="PAC" evidence="9">
    <location>
        <begin position="240"/>
        <end position="291"/>
    </location>
</feature>
<dbReference type="SMART" id="SM00388">
    <property type="entry name" value="HisKA"/>
    <property type="match status" value="1"/>
</dbReference>
<sequence>MFEKLEFTFLPAYAAYLLDNKFELLVDEQIRLSYELQLPLLEYFKHLGREELKELSKPAMRNYLMHIIENRLDKFIQTSINNWKQNQLPSLTKNQIVTKDISLTILIRKKVFLKYITDYTKDAATIVAIVEEFDAYTSKTELLMFACYTDIQQEEINRQLHLARQNESYYKRAEKLAHIGNWRWDAASDKLEWTDELYRIYEFDLSEEITYEKVAAYNHPEDNGMVQEHIMQSLSSGAPFNFHYRIITDDNREKVLHAVGEVLKENDRKPILLGTLQDVTTQKSVEKLLIENQSFIHKITKLTPSIIAAYNVNTGKYIFINEAIETLLGYDPQQIMDEGVTFFMRLVHPDDLLVMAEKNALALQAANAVAEQPDKEMITEFHYRMKHQDGEYRWFHTFGTVFDRNSDNKVEHILNISLDVTEEYKLRLALEEEYAFADMLIEHSPDILVVLDKELRIVTWNRKAEEHNNLSKEEAIGKGFFELFPQYNYEGWKNNLQRALGGELVYYPKLKFTVDSGYGEIFLIPLRNTEQEISGILCITRIITELVTTTERLQESYKELQRNEERHYRMINEVQDYSIILLDEEGNIESWSAGAEKIKGYTANEVMGKNFGMFYTQADRDAQLPQQLIRQAINEGRATHEGWQMRKDGSVFWANVVVTALHDESGEIVGFSKVAKDLTERKIAEDNLRSYAEQLELKNNELQLSNKKLQDAREQLAKNRTRYLIEAMPHIVATTASDGTLDYANQHLMDYLGLTFEEVQHEKWIDAVHPADKKKLLTIWMKCLETKQDLQMEFRFRRSDGEYLWHLAIAKPIVRAQEELFDMWIITLTNIHDQKLMDEKKDEFIGIASHELKTPLTSAKAYAQMLQMLLKKERNAEALMYVKKTNLFIDRLNNLISELLDITKIQHGKLQMSFAPFNFNEMMADTIELIQHTKPKQRIYSKGTAAYLINGDKERLQQVLTNLLSNAIKYSPEADRVEVAITNCEDHLQVAVRDYGIGIPKSDQQKIFERFYRVEDKATKFQGLGIGLFISAEIIRRHNADIWVESWPGKGSVFYFTLPYVG</sequence>
<feature type="domain" description="PAC" evidence="9">
    <location>
        <begin position="638"/>
        <end position="690"/>
    </location>
</feature>
<dbReference type="SMART" id="SM00387">
    <property type="entry name" value="HATPase_c"/>
    <property type="match status" value="1"/>
</dbReference>
<evidence type="ECO:0000259" key="9">
    <source>
        <dbReference type="PROSITE" id="PS50113"/>
    </source>
</evidence>
<dbReference type="Pfam" id="PF00512">
    <property type="entry name" value="HisKA"/>
    <property type="match status" value="1"/>
</dbReference>
<dbReference type="Pfam" id="PF08448">
    <property type="entry name" value="PAS_4"/>
    <property type="match status" value="1"/>
</dbReference>
<dbReference type="InterPro" id="IPR013655">
    <property type="entry name" value="PAS_fold_3"/>
</dbReference>
<dbReference type="EC" id="2.7.13.3" evidence="2"/>
<dbReference type="SUPFAM" id="SSF55785">
    <property type="entry name" value="PYP-like sensor domain (PAS domain)"/>
    <property type="match status" value="5"/>
</dbReference>
<dbReference type="Gene3D" id="3.30.450.20">
    <property type="entry name" value="PAS domain"/>
    <property type="match status" value="5"/>
</dbReference>
<dbReference type="RefSeq" id="WP_137259948.1">
    <property type="nucleotide sequence ID" value="NZ_SZQL01000001.1"/>
</dbReference>
<dbReference type="PROSITE" id="PS50113">
    <property type="entry name" value="PAC"/>
    <property type="match status" value="3"/>
</dbReference>
<dbReference type="Pfam" id="PF08447">
    <property type="entry name" value="PAS_3"/>
    <property type="match status" value="3"/>
</dbReference>
<feature type="domain" description="Histidine kinase" evidence="7">
    <location>
        <begin position="847"/>
        <end position="1062"/>
    </location>
</feature>
<dbReference type="Proteomes" id="UP000305848">
    <property type="component" value="Unassembled WGS sequence"/>
</dbReference>
<dbReference type="InterPro" id="IPR036890">
    <property type="entry name" value="HATPase_C_sf"/>
</dbReference>
<feature type="domain" description="PAC" evidence="9">
    <location>
        <begin position="379"/>
        <end position="432"/>
    </location>
</feature>
<dbReference type="InterPro" id="IPR035965">
    <property type="entry name" value="PAS-like_dom_sf"/>
</dbReference>
<gene>
    <name evidence="10" type="ORF">FC093_01415</name>
</gene>
<dbReference type="AlphaFoldDB" id="A0A4U3L8V5"/>
<feature type="coiled-coil region" evidence="6">
    <location>
        <begin position="681"/>
        <end position="726"/>
    </location>
</feature>
<dbReference type="SUPFAM" id="SSF55874">
    <property type="entry name" value="ATPase domain of HSP90 chaperone/DNA topoisomerase II/histidine kinase"/>
    <property type="match status" value="1"/>
</dbReference>
<evidence type="ECO:0000256" key="3">
    <source>
        <dbReference type="ARBA" id="ARBA00022553"/>
    </source>
</evidence>
<accession>A0A4U3L8V5</accession>
<evidence type="ECO:0000313" key="11">
    <source>
        <dbReference type="Proteomes" id="UP000305848"/>
    </source>
</evidence>
<dbReference type="Gene3D" id="3.30.565.10">
    <property type="entry name" value="Histidine kinase-like ATPase, C-terminal domain"/>
    <property type="match status" value="1"/>
</dbReference>
<keyword evidence="4" id="KW-0808">Transferase</keyword>
<feature type="domain" description="PAS" evidence="8">
    <location>
        <begin position="717"/>
        <end position="787"/>
    </location>
</feature>
<dbReference type="PRINTS" id="PR00344">
    <property type="entry name" value="BCTRLSENSOR"/>
</dbReference>
<evidence type="ECO:0000256" key="2">
    <source>
        <dbReference type="ARBA" id="ARBA00012438"/>
    </source>
</evidence>
<dbReference type="SUPFAM" id="SSF47384">
    <property type="entry name" value="Homodimeric domain of signal transducing histidine kinase"/>
    <property type="match status" value="1"/>
</dbReference>
<evidence type="ECO:0000259" key="8">
    <source>
        <dbReference type="PROSITE" id="PS50112"/>
    </source>
</evidence>
<dbReference type="InterPro" id="IPR000014">
    <property type="entry name" value="PAS"/>
</dbReference>
<keyword evidence="11" id="KW-1185">Reference proteome</keyword>
<dbReference type="NCBIfam" id="TIGR00229">
    <property type="entry name" value="sensory_box"/>
    <property type="match status" value="4"/>
</dbReference>
<name>A0A4U3L8V5_9BACT</name>
<dbReference type="PANTHER" id="PTHR43304">
    <property type="entry name" value="PHYTOCHROME-LIKE PROTEIN CPH1"/>
    <property type="match status" value="1"/>
</dbReference>
<dbReference type="Gene3D" id="1.10.287.130">
    <property type="match status" value="1"/>
</dbReference>
<organism evidence="10 11">
    <name type="scientific">Ilyomonas limi</name>
    <dbReference type="NCBI Taxonomy" id="2575867"/>
    <lineage>
        <taxon>Bacteria</taxon>
        <taxon>Pseudomonadati</taxon>
        <taxon>Bacteroidota</taxon>
        <taxon>Chitinophagia</taxon>
        <taxon>Chitinophagales</taxon>
        <taxon>Chitinophagaceae</taxon>
        <taxon>Ilyomonas</taxon>
    </lineage>
</organism>
<comment type="catalytic activity">
    <reaction evidence="1">
        <text>ATP + protein L-histidine = ADP + protein N-phospho-L-histidine.</text>
        <dbReference type="EC" id="2.7.13.3"/>
    </reaction>
</comment>
<dbReference type="InterPro" id="IPR004358">
    <property type="entry name" value="Sig_transdc_His_kin-like_C"/>
</dbReference>
<protein>
    <recommendedName>
        <fullName evidence="2">histidine kinase</fullName>
        <ecNumber evidence="2">2.7.13.3</ecNumber>
    </recommendedName>
</protein>
<keyword evidence="6" id="KW-0175">Coiled coil</keyword>
<evidence type="ECO:0000256" key="5">
    <source>
        <dbReference type="ARBA" id="ARBA00022777"/>
    </source>
</evidence>
<dbReference type="InterPro" id="IPR013656">
    <property type="entry name" value="PAS_4"/>
</dbReference>
<keyword evidence="5" id="KW-0418">Kinase</keyword>
<dbReference type="InterPro" id="IPR001610">
    <property type="entry name" value="PAC"/>
</dbReference>
<feature type="domain" description="PAS" evidence="8">
    <location>
        <begin position="292"/>
        <end position="366"/>
    </location>
</feature>
<dbReference type="PROSITE" id="PS50112">
    <property type="entry name" value="PAS"/>
    <property type="match status" value="4"/>
</dbReference>
<feature type="domain" description="PAS" evidence="8">
    <location>
        <begin position="564"/>
        <end position="636"/>
    </location>
</feature>
<dbReference type="OrthoDB" id="9766459at2"/>
<dbReference type="CDD" id="cd00130">
    <property type="entry name" value="PAS"/>
    <property type="match status" value="4"/>
</dbReference>
<evidence type="ECO:0000259" key="7">
    <source>
        <dbReference type="PROSITE" id="PS50109"/>
    </source>
</evidence>
<dbReference type="InterPro" id="IPR052162">
    <property type="entry name" value="Sensor_kinase/Photoreceptor"/>
</dbReference>
<dbReference type="EMBL" id="SZQL01000001">
    <property type="protein sequence ID" value="TKK71708.1"/>
    <property type="molecule type" value="Genomic_DNA"/>
</dbReference>
<dbReference type="PANTHER" id="PTHR43304:SF1">
    <property type="entry name" value="PAC DOMAIN-CONTAINING PROTEIN"/>
    <property type="match status" value="1"/>
</dbReference>
<dbReference type="CDD" id="cd00082">
    <property type="entry name" value="HisKA"/>
    <property type="match status" value="1"/>
</dbReference>
<feature type="domain" description="PAS" evidence="8">
    <location>
        <begin position="433"/>
        <end position="503"/>
    </location>
</feature>
<dbReference type="InterPro" id="IPR036097">
    <property type="entry name" value="HisK_dim/P_sf"/>
</dbReference>
<dbReference type="GO" id="GO:0000155">
    <property type="term" value="F:phosphorelay sensor kinase activity"/>
    <property type="evidence" value="ECO:0007669"/>
    <property type="project" value="InterPro"/>
</dbReference>
<dbReference type="SMART" id="SM00091">
    <property type="entry name" value="PAS"/>
    <property type="match status" value="5"/>
</dbReference>
<dbReference type="InterPro" id="IPR003594">
    <property type="entry name" value="HATPase_dom"/>
</dbReference>
<keyword evidence="3" id="KW-0597">Phosphoprotein</keyword>
<dbReference type="FunFam" id="3.30.565.10:FF:000006">
    <property type="entry name" value="Sensor histidine kinase WalK"/>
    <property type="match status" value="1"/>
</dbReference>
<evidence type="ECO:0000256" key="6">
    <source>
        <dbReference type="SAM" id="Coils"/>
    </source>
</evidence>